<organism evidence="2">
    <name type="scientific">viral metagenome</name>
    <dbReference type="NCBI Taxonomy" id="1070528"/>
    <lineage>
        <taxon>unclassified sequences</taxon>
        <taxon>metagenomes</taxon>
        <taxon>organismal metagenomes</taxon>
    </lineage>
</organism>
<name>A0A6C0CVZ7_9ZZZZ</name>
<dbReference type="EMBL" id="MN739494">
    <property type="protein sequence ID" value="QHT08342.1"/>
    <property type="molecule type" value="Genomic_DNA"/>
</dbReference>
<feature type="compositionally biased region" description="Basic and acidic residues" evidence="1">
    <location>
        <begin position="118"/>
        <end position="129"/>
    </location>
</feature>
<sequence>MSQNPFIEFKDDFTNSTPSYFIYEYTYKRLNYELQKCYTPVPMTAEPIIPYDELEERGIPYSREVSYQVKRECDDLFDEAMQELGLINLGEQTVQQEQYPQMVTPPLQEGQDIPYLNEVERERNQEAGKRRPRKSKKYKKSKRKSRKSKKSKKSRKYRKH</sequence>
<feature type="region of interest" description="Disordered" evidence="1">
    <location>
        <begin position="97"/>
        <end position="160"/>
    </location>
</feature>
<dbReference type="AlphaFoldDB" id="A0A6C0CVZ7"/>
<protein>
    <submittedName>
        <fullName evidence="2">Uncharacterized protein</fullName>
    </submittedName>
</protein>
<evidence type="ECO:0000313" key="2">
    <source>
        <dbReference type="EMBL" id="QHT08342.1"/>
    </source>
</evidence>
<accession>A0A6C0CVZ7</accession>
<reference evidence="2" key="1">
    <citation type="journal article" date="2020" name="Nature">
        <title>Giant virus diversity and host interactions through global metagenomics.</title>
        <authorList>
            <person name="Schulz F."/>
            <person name="Roux S."/>
            <person name="Paez-Espino D."/>
            <person name="Jungbluth S."/>
            <person name="Walsh D.A."/>
            <person name="Denef V.J."/>
            <person name="McMahon K.D."/>
            <person name="Konstantinidis K.T."/>
            <person name="Eloe-Fadrosh E.A."/>
            <person name="Kyrpides N.C."/>
            <person name="Woyke T."/>
        </authorList>
    </citation>
    <scope>NUCLEOTIDE SEQUENCE</scope>
    <source>
        <strain evidence="2">GVMAG-M-3300022752-66</strain>
    </source>
</reference>
<proteinExistence type="predicted"/>
<feature type="compositionally biased region" description="Basic residues" evidence="1">
    <location>
        <begin position="130"/>
        <end position="160"/>
    </location>
</feature>
<evidence type="ECO:0000256" key="1">
    <source>
        <dbReference type="SAM" id="MobiDB-lite"/>
    </source>
</evidence>